<dbReference type="CDD" id="cd06008">
    <property type="entry name" value="NF-X1-zinc-finger"/>
    <property type="match status" value="1"/>
</dbReference>
<feature type="region of interest" description="Disordered" evidence="2">
    <location>
        <begin position="928"/>
        <end position="979"/>
    </location>
</feature>
<dbReference type="InterPro" id="IPR041677">
    <property type="entry name" value="DNA2/NAM7_AAA_11"/>
</dbReference>
<dbReference type="InterPro" id="IPR027417">
    <property type="entry name" value="P-loop_NTPase"/>
</dbReference>
<dbReference type="Pfam" id="PF13087">
    <property type="entry name" value="AAA_12"/>
    <property type="match status" value="1"/>
</dbReference>
<evidence type="ECO:0000259" key="3">
    <source>
        <dbReference type="Pfam" id="PF13086"/>
    </source>
</evidence>
<feature type="region of interest" description="Disordered" evidence="2">
    <location>
        <begin position="1"/>
        <end position="81"/>
    </location>
</feature>
<gene>
    <name evidence="5" type="ORF">BG006_000910</name>
</gene>
<dbReference type="Gene3D" id="3.40.50.300">
    <property type="entry name" value="P-loop containing nucleotide triphosphate hydrolases"/>
    <property type="match status" value="2"/>
</dbReference>
<dbReference type="InterPro" id="IPR047187">
    <property type="entry name" value="SF1_C_Upf1"/>
</dbReference>
<dbReference type="CDD" id="cd18808">
    <property type="entry name" value="SF1_C_Upf1"/>
    <property type="match status" value="1"/>
</dbReference>
<accession>A0A9P5VH06</accession>
<dbReference type="FunFam" id="3.40.50.300:FF:001660">
    <property type="entry name" value="NF-X1 finger and helicase protein, putative"/>
    <property type="match status" value="1"/>
</dbReference>
<dbReference type="GO" id="GO:0004386">
    <property type="term" value="F:helicase activity"/>
    <property type="evidence" value="ECO:0007669"/>
    <property type="project" value="InterPro"/>
</dbReference>
<dbReference type="InterPro" id="IPR041679">
    <property type="entry name" value="DNA2/NAM7-like_C"/>
</dbReference>
<organism evidence="5 6">
    <name type="scientific">Podila minutissima</name>
    <dbReference type="NCBI Taxonomy" id="64525"/>
    <lineage>
        <taxon>Eukaryota</taxon>
        <taxon>Fungi</taxon>
        <taxon>Fungi incertae sedis</taxon>
        <taxon>Mucoromycota</taxon>
        <taxon>Mortierellomycotina</taxon>
        <taxon>Mortierellomycetes</taxon>
        <taxon>Mortierellales</taxon>
        <taxon>Mortierellaceae</taxon>
        <taxon>Podila</taxon>
    </lineage>
</organism>
<reference evidence="5" key="1">
    <citation type="journal article" date="2020" name="Fungal Divers.">
        <title>Resolving the Mortierellaceae phylogeny through synthesis of multi-gene phylogenetics and phylogenomics.</title>
        <authorList>
            <person name="Vandepol N."/>
            <person name="Liber J."/>
            <person name="Desiro A."/>
            <person name="Na H."/>
            <person name="Kennedy M."/>
            <person name="Barry K."/>
            <person name="Grigoriev I.V."/>
            <person name="Miller A.N."/>
            <person name="O'Donnell K."/>
            <person name="Stajich J.E."/>
            <person name="Bonito G."/>
        </authorList>
    </citation>
    <scope>NUCLEOTIDE SEQUENCE</scope>
    <source>
        <strain evidence="5">NVP1</strain>
    </source>
</reference>
<dbReference type="GO" id="GO:0031380">
    <property type="term" value="C:nuclear RNA-directed RNA polymerase complex"/>
    <property type="evidence" value="ECO:0007669"/>
    <property type="project" value="TreeGrafter"/>
</dbReference>
<evidence type="ECO:0000313" key="5">
    <source>
        <dbReference type="EMBL" id="KAF9324050.1"/>
    </source>
</evidence>
<dbReference type="EMBL" id="JAAAUY010001164">
    <property type="protein sequence ID" value="KAF9324050.1"/>
    <property type="molecule type" value="Genomic_DNA"/>
</dbReference>
<evidence type="ECO:0000256" key="1">
    <source>
        <dbReference type="SAM" id="Coils"/>
    </source>
</evidence>
<evidence type="ECO:0000259" key="4">
    <source>
        <dbReference type="Pfam" id="PF13087"/>
    </source>
</evidence>
<dbReference type="Proteomes" id="UP000696485">
    <property type="component" value="Unassembled WGS sequence"/>
</dbReference>
<proteinExistence type="predicted"/>
<feature type="compositionally biased region" description="Basic and acidic residues" evidence="2">
    <location>
        <begin position="18"/>
        <end position="32"/>
    </location>
</feature>
<dbReference type="GO" id="GO:0031048">
    <property type="term" value="P:regulatory ncRNA-mediated heterochromatin formation"/>
    <property type="evidence" value="ECO:0007669"/>
    <property type="project" value="TreeGrafter"/>
</dbReference>
<keyword evidence="6" id="KW-1185">Reference proteome</keyword>
<evidence type="ECO:0000313" key="6">
    <source>
        <dbReference type="Proteomes" id="UP000696485"/>
    </source>
</evidence>
<dbReference type="InterPro" id="IPR045055">
    <property type="entry name" value="DNA2/NAM7-like"/>
</dbReference>
<evidence type="ECO:0008006" key="7">
    <source>
        <dbReference type="Google" id="ProtNLM"/>
    </source>
</evidence>
<name>A0A9P5VH06_9FUNG</name>
<feature type="domain" description="DNA2/NAM7 helicase helicase" evidence="3">
    <location>
        <begin position="709"/>
        <end position="1108"/>
    </location>
</feature>
<dbReference type="PANTHER" id="PTHR10887:SF341">
    <property type="entry name" value="NFX1-TYPE ZINC FINGER-CONTAINING PROTEIN 1"/>
    <property type="match status" value="1"/>
</dbReference>
<feature type="compositionally biased region" description="Basic residues" evidence="2">
    <location>
        <begin position="936"/>
        <end position="951"/>
    </location>
</feature>
<protein>
    <recommendedName>
        <fullName evidence="7">NFX1-type zinc finger-containing protein 1</fullName>
    </recommendedName>
</protein>
<keyword evidence="1" id="KW-0175">Coiled coil</keyword>
<dbReference type="PANTHER" id="PTHR10887">
    <property type="entry name" value="DNA2/NAM7 HELICASE FAMILY"/>
    <property type="match status" value="1"/>
</dbReference>
<feature type="domain" description="DNA2/NAM7 helicase-like C-terminal" evidence="4">
    <location>
        <begin position="1125"/>
        <end position="1358"/>
    </location>
</feature>
<dbReference type="Pfam" id="PF13086">
    <property type="entry name" value="AAA_11"/>
    <property type="match status" value="1"/>
</dbReference>
<feature type="compositionally biased region" description="Polar residues" evidence="2">
    <location>
        <begin position="970"/>
        <end position="979"/>
    </location>
</feature>
<sequence length="1598" mass="178233">METTASRGGWGTGHRGGCRGDRGGSRRGDGGRGRGRGSYSGSVQTNERQWGFGRGGDQSDRGGLSAPGRGRGRGGISDEHKVQISSAVRSTTIQVSSEGTDDIIVAVSATNTIQDFARTVLAKKDFTLGNNQLRIRMFVNSCLLNLSNHHNVDVSGLLPALASSSGSSQLKEILLMPMGIDDAASPSRLSFQFVVLPLVGVLTRESVCQSTIGSESNTIYSAVYDHRQKFIDEGIIPCMQKLLSRGSLPDFSPAADQIQQQHRYLCVVTSLPCALLAVVRLVYQIVTRIRDAPVTLATIVEKLASQAQICAQISNCTDRDQFINQILSREVKRLQAIVSDTQDNIIHFPDETADNPRSTRGPNMVHLHNVFDPPGDLSVNGPRHDNDLVNITGINILPTQQEIICSRTPFLPSNGIPDAPHFLAHGWKRQVDTHFRLYREDMMQPLRQSIVAFLSTLQRTPAEKMDHLLKPKELRKVLGDNVSLNVYGDIQFRSLAVDKYAGCSIEIGFAQPQQILGSKRKGQRAEFWERSKNRLMQGGLVCLVNRGVGLSAGDQDASTSNFELVMAEVVRRDKGAMSANEKVAWITISLADPLNYSTLLNSTSKTSSKQWFLVESPGAYFGAYRPILRALQRSIPASLPFGKYLAPTVEEQAQITNVSNFVDPPIYARAPTFQYNLSVLLEGKECKLDVSSAMSIKQAVRTLQNNSTLDDTQATALVDTLCREVALINGPPGTGKTYIGTALMQVLLENKDRSGCGPILCICYTNHALDQFLEHLLDKGIPKIVRVGARSKSERLEKYNLQTLMADVDKSYHMRKELREIYSELESNAEEIEVLERAMKEDCVTWDNVQACLKQDYPNLYEQFVKPKSSSLDIFDISGNEGDEEIEDDGNGEYIQVEDKKFRNLHLFERWKLGQDIQEKIKWNARAKENWENRSKKSPRRRSKKKSKKRTTVLDFDGKNGARLQPNQPPVSKTIPSSNRPVPLLLESNIWSMSMTERKSLFDQWRPEIQETLMDHLSSVIKNVQALNEAKNGAFDEIRCVVLRQCSVVGMTTNGAAKCQELIKKMAPRIIICEEAGEVLESHILSALSSSTQHLIMIGDHKQLRPQIETYNLSSDSPKGMMYNLDKSLFERLVTSEKNPLPMSILTTQRRMRPCISNLIRGPLYKGLEDGENVHHYPPVCGMGENLYFLHHDHPEDAKDAYGMQSFSNSFEVDMVKEFATYLIKNGYDQPGDIAILTPYLGQLSKLRDSLKDSFMLVIDDRDQEQLDQKVLEEVVEETTVQGVTTGAKNLSLQNHLTLRTIDNYQGEEAKIIIISLVRNNTANDRAASGRIGFLKSPNRTNVLLSRAQHGMFILGNAALMEREKNGIWPSVIKELRDHNRIGNGFPLRCKNHPKTFRSVGSAAQFKAMAPHGGCNQTCGYGMPCGHACPLKCHPDDREHRLIVGPLELSCGHTLEKLNCHQKKNPSTIFCRVLVTRALPACEHEKEMECHEDPTNALCKVKIVRSLPTCGHEKEMACHEDPTKIPCTAKVVRSLPTCGHEKEMACYEDPTNVLCKVKIVRSLPICDHQKEMECHEDPAKISYSQIEIGQTDQGSCSR</sequence>
<comment type="caution">
    <text evidence="5">The sequence shown here is derived from an EMBL/GenBank/DDBJ whole genome shotgun (WGS) entry which is preliminary data.</text>
</comment>
<feature type="coiled-coil region" evidence="1">
    <location>
        <begin position="815"/>
        <end position="842"/>
    </location>
</feature>
<dbReference type="SUPFAM" id="SSF52540">
    <property type="entry name" value="P-loop containing nucleoside triphosphate hydrolases"/>
    <property type="match status" value="1"/>
</dbReference>
<evidence type="ECO:0000256" key="2">
    <source>
        <dbReference type="SAM" id="MobiDB-lite"/>
    </source>
</evidence>